<feature type="region of interest" description="Disordered" evidence="1">
    <location>
        <begin position="119"/>
        <end position="171"/>
    </location>
</feature>
<name>E4X1L2_OIKDI</name>
<evidence type="ECO:0000313" key="3">
    <source>
        <dbReference type="EMBL" id="CBY23693.1"/>
    </source>
</evidence>
<reference evidence="3" key="1">
    <citation type="journal article" date="2010" name="Science">
        <title>Plasticity of animal genome architecture unmasked by rapid evolution of a pelagic tunicate.</title>
        <authorList>
            <person name="Denoeud F."/>
            <person name="Henriet S."/>
            <person name="Mungpakdee S."/>
            <person name="Aury J.M."/>
            <person name="Da Silva C."/>
            <person name="Brinkmann H."/>
            <person name="Mikhaleva J."/>
            <person name="Olsen L.C."/>
            <person name="Jubin C."/>
            <person name="Canestro C."/>
            <person name="Bouquet J.M."/>
            <person name="Danks G."/>
            <person name="Poulain J."/>
            <person name="Campsteijn C."/>
            <person name="Adamski M."/>
            <person name="Cross I."/>
            <person name="Yadetie F."/>
            <person name="Muffato M."/>
            <person name="Louis A."/>
            <person name="Butcher S."/>
            <person name="Tsagkogeorga G."/>
            <person name="Konrad A."/>
            <person name="Singh S."/>
            <person name="Jensen M.F."/>
            <person name="Cong E.H."/>
            <person name="Eikeseth-Otteraa H."/>
            <person name="Noel B."/>
            <person name="Anthouard V."/>
            <person name="Porcel B.M."/>
            <person name="Kachouri-Lafond R."/>
            <person name="Nishino A."/>
            <person name="Ugolini M."/>
            <person name="Chourrout P."/>
            <person name="Nishida H."/>
            <person name="Aasland R."/>
            <person name="Huzurbazar S."/>
            <person name="Westhof E."/>
            <person name="Delsuc F."/>
            <person name="Lehrach H."/>
            <person name="Reinhardt R."/>
            <person name="Weissenbach J."/>
            <person name="Roy S.W."/>
            <person name="Artiguenave F."/>
            <person name="Postlethwait J.H."/>
            <person name="Manak J.R."/>
            <person name="Thompson E.M."/>
            <person name="Jaillon O."/>
            <person name="Du Pasquier L."/>
            <person name="Boudinot P."/>
            <person name="Liberles D.A."/>
            <person name="Volff J.N."/>
            <person name="Philippe H."/>
            <person name="Lenhard B."/>
            <person name="Roest Crollius H."/>
            <person name="Wincker P."/>
            <person name="Chourrout D."/>
        </authorList>
    </citation>
    <scope>NUCLEOTIDE SEQUENCE [LARGE SCALE GENOMIC DNA]</scope>
</reference>
<evidence type="ECO:0000313" key="5">
    <source>
        <dbReference type="Proteomes" id="UP000001307"/>
    </source>
</evidence>
<sequence length="171" mass="18778">MRELKLQYGMYKNGEMISIGDISDFPKSNSGKIKIPDLQKNENYWVVLAAKNEKFPSKTVSCDVTAKDSSQNRVLFLAIGSFVFLLIVGLAIDVTCYFTKQQGLLNRIVARKIPAGAKPIGANSSEEASSTDESEEKCLKSKLDEDSEDQGMGSLTESATRLETVKEVGEN</sequence>
<proteinExistence type="predicted"/>
<accession>E4X1L2</accession>
<organism evidence="3">
    <name type="scientific">Oikopleura dioica</name>
    <name type="common">Tunicate</name>
    <dbReference type="NCBI Taxonomy" id="34765"/>
    <lineage>
        <taxon>Eukaryota</taxon>
        <taxon>Metazoa</taxon>
        <taxon>Chordata</taxon>
        <taxon>Tunicata</taxon>
        <taxon>Appendicularia</taxon>
        <taxon>Copelata</taxon>
        <taxon>Oikopleuridae</taxon>
        <taxon>Oikopleura</taxon>
    </lineage>
</organism>
<keyword evidence="2" id="KW-0472">Membrane</keyword>
<feature type="transmembrane region" description="Helical" evidence="2">
    <location>
        <begin position="74"/>
        <end position="92"/>
    </location>
</feature>
<evidence type="ECO:0000256" key="1">
    <source>
        <dbReference type="SAM" id="MobiDB-lite"/>
    </source>
</evidence>
<dbReference type="AlphaFoldDB" id="E4X1L2"/>
<keyword evidence="5" id="KW-1185">Reference proteome</keyword>
<dbReference type="EMBL" id="FN654786">
    <property type="protein sequence ID" value="CBY36486.1"/>
    <property type="molecule type" value="Genomic_DNA"/>
</dbReference>
<dbReference type="EMBL" id="FN653021">
    <property type="protein sequence ID" value="CBY23693.1"/>
    <property type="molecule type" value="Genomic_DNA"/>
</dbReference>
<protein>
    <submittedName>
        <fullName evidence="3">Uncharacterized protein</fullName>
    </submittedName>
</protein>
<evidence type="ECO:0000256" key="2">
    <source>
        <dbReference type="SAM" id="Phobius"/>
    </source>
</evidence>
<evidence type="ECO:0000313" key="4">
    <source>
        <dbReference type="EMBL" id="CBY36486.1"/>
    </source>
</evidence>
<dbReference type="InParanoid" id="E4X1L2"/>
<keyword evidence="2" id="KW-1133">Transmembrane helix</keyword>
<dbReference type="Proteomes" id="UP000011014">
    <property type="component" value="Unassembled WGS sequence"/>
</dbReference>
<keyword evidence="2" id="KW-0812">Transmembrane</keyword>
<dbReference type="Proteomes" id="UP000001307">
    <property type="component" value="Unassembled WGS sequence"/>
</dbReference>
<gene>
    <name evidence="3" type="ORF">GSOID_T00016151001</name>
    <name evidence="4" type="ORF">GSOID_T00029494001</name>
</gene>